<evidence type="ECO:0000256" key="8">
    <source>
        <dbReference type="SAM" id="Phobius"/>
    </source>
</evidence>
<feature type="transmembrane region" description="Helical" evidence="8">
    <location>
        <begin position="27"/>
        <end position="47"/>
    </location>
</feature>
<dbReference type="PROSITE" id="PS01116">
    <property type="entry name" value="XANTH_URACIL_PERMASE"/>
    <property type="match status" value="1"/>
</dbReference>
<feature type="transmembrane region" description="Helical" evidence="8">
    <location>
        <begin position="191"/>
        <end position="210"/>
    </location>
</feature>
<evidence type="ECO:0000256" key="1">
    <source>
        <dbReference type="ARBA" id="ARBA00004651"/>
    </source>
</evidence>
<sequence length="441" mass="46406">MKNNASVYELDGRPELKIALPLGLQHVLAMFTGNLAPIIIIANVVGLTEAEKIYMIQCAMVVAGIVTMIQLYPVGRIGARLPLVMGTSFAFVPTAIAVGHAYGLSGVLGASLLGSFVEIIMGIFIKPLRKFFPPLVIGSVLMAIGLSLLPVGIEYFAGGAGAEDFGSLDNMFLGFLVLFIIILLQRFAKGIFSISAILVGIVVGYLVAIPMGKVEFSSVAAASWISIPMPMKFGMDFHLDAVLKFSAIYLVAGLESMGNISGITIAGLDREATEDELSGAVIADGAGSLFAAIFNVLPNTAFGQNAGIVAMTKVVNRYCVATGAVFLILAGIIPKIGAVVSVMPTSVLGGAVITVFAMITINGIKMISRAGFNSRNNIILAIAFSLGLGLSQVPEAMENMPYLFKEIFSDSVVGVGVLALIFNIVFPENKEEVDEISKVQN</sequence>
<evidence type="ECO:0000256" key="5">
    <source>
        <dbReference type="ARBA" id="ARBA00022692"/>
    </source>
</evidence>
<evidence type="ECO:0000256" key="6">
    <source>
        <dbReference type="ARBA" id="ARBA00022989"/>
    </source>
</evidence>
<keyword evidence="7 8" id="KW-0472">Membrane</keyword>
<dbReference type="NCBIfam" id="NF037981">
    <property type="entry name" value="NCS2_1"/>
    <property type="match status" value="1"/>
</dbReference>
<dbReference type="EMBL" id="FUZT01000012">
    <property type="protein sequence ID" value="SKC84794.1"/>
    <property type="molecule type" value="Genomic_DNA"/>
</dbReference>
<comment type="similarity">
    <text evidence="2">Belongs to the nucleobase:cation symporter-2 (NCS2) (TC 2.A.40) family.</text>
</comment>
<dbReference type="Proteomes" id="UP000190285">
    <property type="component" value="Unassembled WGS sequence"/>
</dbReference>
<feature type="transmembrane region" description="Helical" evidence="8">
    <location>
        <begin position="108"/>
        <end position="125"/>
    </location>
</feature>
<proteinExistence type="inferred from homology"/>
<evidence type="ECO:0000313" key="9">
    <source>
        <dbReference type="EMBL" id="SKC84794.1"/>
    </source>
</evidence>
<keyword evidence="3" id="KW-0813">Transport</keyword>
<keyword evidence="5 8" id="KW-0812">Transmembrane</keyword>
<evidence type="ECO:0000256" key="2">
    <source>
        <dbReference type="ARBA" id="ARBA00008821"/>
    </source>
</evidence>
<dbReference type="PANTHER" id="PTHR42810:SF2">
    <property type="entry name" value="PURINE PERMEASE C1399.01C-RELATED"/>
    <property type="match status" value="1"/>
</dbReference>
<feature type="transmembrane region" description="Helical" evidence="8">
    <location>
        <begin position="53"/>
        <end position="74"/>
    </location>
</feature>
<evidence type="ECO:0000256" key="7">
    <source>
        <dbReference type="ARBA" id="ARBA00023136"/>
    </source>
</evidence>
<gene>
    <name evidence="9" type="ORF">SAMN02194393_04223</name>
</gene>
<evidence type="ECO:0000256" key="3">
    <source>
        <dbReference type="ARBA" id="ARBA00022448"/>
    </source>
</evidence>
<dbReference type="NCBIfam" id="TIGR03173">
    <property type="entry name" value="pbuX"/>
    <property type="match status" value="1"/>
</dbReference>
<comment type="subcellular location">
    <subcellularLocation>
        <location evidence="1">Cell membrane</location>
        <topology evidence="1">Multi-pass membrane protein</topology>
    </subcellularLocation>
</comment>
<dbReference type="InterPro" id="IPR006042">
    <property type="entry name" value="Xan_ur_permease"/>
</dbReference>
<dbReference type="STRING" id="36842.SAMN02194393_04223"/>
<keyword evidence="6 8" id="KW-1133">Transmembrane helix</keyword>
<dbReference type="NCBIfam" id="TIGR00801">
    <property type="entry name" value="ncs2"/>
    <property type="match status" value="1"/>
</dbReference>
<evidence type="ECO:0000313" key="10">
    <source>
        <dbReference type="Proteomes" id="UP000190285"/>
    </source>
</evidence>
<dbReference type="GO" id="GO:0005886">
    <property type="term" value="C:plasma membrane"/>
    <property type="evidence" value="ECO:0007669"/>
    <property type="project" value="UniProtKB-SubCell"/>
</dbReference>
<feature type="transmembrane region" description="Helical" evidence="8">
    <location>
        <begin position="376"/>
        <end position="395"/>
    </location>
</feature>
<keyword evidence="10" id="KW-1185">Reference proteome</keyword>
<name>A0A1T5M9X5_9FIRM</name>
<dbReference type="Pfam" id="PF00860">
    <property type="entry name" value="Xan_ur_permease"/>
    <property type="match status" value="1"/>
</dbReference>
<organism evidence="9 10">
    <name type="scientific">Maledivibacter halophilus</name>
    <dbReference type="NCBI Taxonomy" id="36842"/>
    <lineage>
        <taxon>Bacteria</taxon>
        <taxon>Bacillati</taxon>
        <taxon>Bacillota</taxon>
        <taxon>Clostridia</taxon>
        <taxon>Peptostreptococcales</taxon>
        <taxon>Caminicellaceae</taxon>
        <taxon>Maledivibacter</taxon>
    </lineage>
</organism>
<feature type="transmembrane region" description="Helical" evidence="8">
    <location>
        <begin position="165"/>
        <end position="184"/>
    </location>
</feature>
<dbReference type="GO" id="GO:0042907">
    <property type="term" value="F:xanthine transmembrane transporter activity"/>
    <property type="evidence" value="ECO:0007669"/>
    <property type="project" value="TreeGrafter"/>
</dbReference>
<evidence type="ECO:0000256" key="4">
    <source>
        <dbReference type="ARBA" id="ARBA00022475"/>
    </source>
</evidence>
<feature type="transmembrane region" description="Helical" evidence="8">
    <location>
        <begin position="318"/>
        <end position="340"/>
    </location>
</feature>
<dbReference type="InterPro" id="IPR017588">
    <property type="entry name" value="UacT-like"/>
</dbReference>
<dbReference type="OrthoDB" id="9805749at2"/>
<protein>
    <submittedName>
        <fullName evidence="9">Nucleobase:cation symporter-2, NCS2 family</fullName>
    </submittedName>
</protein>
<dbReference type="PANTHER" id="PTHR42810">
    <property type="entry name" value="PURINE PERMEASE C1399.01C-RELATED"/>
    <property type="match status" value="1"/>
</dbReference>
<dbReference type="InterPro" id="IPR006043">
    <property type="entry name" value="NCS2"/>
</dbReference>
<feature type="transmembrane region" description="Helical" evidence="8">
    <location>
        <begin position="407"/>
        <end position="426"/>
    </location>
</feature>
<dbReference type="AlphaFoldDB" id="A0A1T5M9X5"/>
<feature type="transmembrane region" description="Helical" evidence="8">
    <location>
        <begin position="132"/>
        <end position="153"/>
    </location>
</feature>
<feature type="transmembrane region" description="Helical" evidence="8">
    <location>
        <begin position="346"/>
        <end position="364"/>
    </location>
</feature>
<accession>A0A1T5M9X5</accession>
<dbReference type="RefSeq" id="WP_079494401.1">
    <property type="nucleotide sequence ID" value="NZ_FUZT01000012.1"/>
</dbReference>
<feature type="transmembrane region" description="Helical" evidence="8">
    <location>
        <begin position="280"/>
        <end position="297"/>
    </location>
</feature>
<reference evidence="9 10" key="1">
    <citation type="submission" date="2017-02" db="EMBL/GenBank/DDBJ databases">
        <authorList>
            <person name="Peterson S.W."/>
        </authorList>
    </citation>
    <scope>NUCLEOTIDE SEQUENCE [LARGE SCALE GENOMIC DNA]</scope>
    <source>
        <strain evidence="9 10">M1</strain>
    </source>
</reference>
<keyword evidence="4" id="KW-1003">Cell membrane</keyword>